<name>A0A087UIP3_STEMI</name>
<accession>A0A087UIP3</accession>
<dbReference type="STRING" id="407821.A0A087UIP3"/>
<dbReference type="AlphaFoldDB" id="A0A087UIP3"/>
<evidence type="ECO:0000313" key="2">
    <source>
        <dbReference type="EMBL" id="KFM77232.1"/>
    </source>
</evidence>
<proteinExistence type="predicted"/>
<dbReference type="InterPro" id="IPR028073">
    <property type="entry name" value="PHTB1_N_dom"/>
</dbReference>
<dbReference type="Pfam" id="PF14727">
    <property type="entry name" value="PHTB1_N"/>
    <property type="match status" value="1"/>
</dbReference>
<dbReference type="GO" id="GO:0034464">
    <property type="term" value="C:BBSome"/>
    <property type="evidence" value="ECO:0007669"/>
    <property type="project" value="InterPro"/>
</dbReference>
<dbReference type="PANTHER" id="PTHR20991">
    <property type="entry name" value="PARATHYROID HORMONE-RESPONSIVE B1 GENE"/>
    <property type="match status" value="1"/>
</dbReference>
<dbReference type="GO" id="GO:0016020">
    <property type="term" value="C:membrane"/>
    <property type="evidence" value="ECO:0007669"/>
    <property type="project" value="TreeGrafter"/>
</dbReference>
<sequence>MMCVQSLDGTLSFFEQERFSFSRFLPKNLIPGPISYLSKTDSFVTINGFSVESYRFQALASASDSGSE</sequence>
<dbReference type="EMBL" id="KK119978">
    <property type="protein sequence ID" value="KFM77232.1"/>
    <property type="molecule type" value="Genomic_DNA"/>
</dbReference>
<reference evidence="2 3" key="1">
    <citation type="submission" date="2013-11" db="EMBL/GenBank/DDBJ databases">
        <title>Genome sequencing of Stegodyphus mimosarum.</title>
        <authorList>
            <person name="Bechsgaard J."/>
        </authorList>
    </citation>
    <scope>NUCLEOTIDE SEQUENCE [LARGE SCALE GENOMIC DNA]</scope>
</reference>
<evidence type="ECO:0000313" key="3">
    <source>
        <dbReference type="Proteomes" id="UP000054359"/>
    </source>
</evidence>
<gene>
    <name evidence="2" type="ORF">X975_18118</name>
</gene>
<dbReference type="Proteomes" id="UP000054359">
    <property type="component" value="Unassembled WGS sequence"/>
</dbReference>
<dbReference type="PANTHER" id="PTHR20991:SF0">
    <property type="entry name" value="PROTEIN PTHB1"/>
    <property type="match status" value="1"/>
</dbReference>
<dbReference type="OrthoDB" id="10262646at2759"/>
<dbReference type="InterPro" id="IPR026511">
    <property type="entry name" value="PTHB1"/>
</dbReference>
<dbReference type="GO" id="GO:0060271">
    <property type="term" value="P:cilium assembly"/>
    <property type="evidence" value="ECO:0007669"/>
    <property type="project" value="TreeGrafter"/>
</dbReference>
<feature type="domain" description="PTHB1 N-terminal" evidence="1">
    <location>
        <begin position="1"/>
        <end position="65"/>
    </location>
</feature>
<organism evidence="2 3">
    <name type="scientific">Stegodyphus mimosarum</name>
    <name type="common">African social velvet spider</name>
    <dbReference type="NCBI Taxonomy" id="407821"/>
    <lineage>
        <taxon>Eukaryota</taxon>
        <taxon>Metazoa</taxon>
        <taxon>Ecdysozoa</taxon>
        <taxon>Arthropoda</taxon>
        <taxon>Chelicerata</taxon>
        <taxon>Arachnida</taxon>
        <taxon>Araneae</taxon>
        <taxon>Araneomorphae</taxon>
        <taxon>Entelegynae</taxon>
        <taxon>Eresoidea</taxon>
        <taxon>Eresidae</taxon>
        <taxon>Stegodyphus</taxon>
    </lineage>
</organism>
<protein>
    <submittedName>
        <fullName evidence="2">Protein PTHB1</fullName>
    </submittedName>
</protein>
<keyword evidence="3" id="KW-1185">Reference proteome</keyword>
<feature type="non-terminal residue" evidence="2">
    <location>
        <position position="68"/>
    </location>
</feature>
<evidence type="ECO:0000259" key="1">
    <source>
        <dbReference type="Pfam" id="PF14727"/>
    </source>
</evidence>